<dbReference type="InterPro" id="IPR003661">
    <property type="entry name" value="HisK_dim/P_dom"/>
</dbReference>
<proteinExistence type="predicted"/>
<dbReference type="Gene3D" id="3.30.565.10">
    <property type="entry name" value="Histidine kinase-like ATPase, C-terminal domain"/>
    <property type="match status" value="1"/>
</dbReference>
<evidence type="ECO:0000256" key="1">
    <source>
        <dbReference type="ARBA" id="ARBA00000085"/>
    </source>
</evidence>
<evidence type="ECO:0000256" key="4">
    <source>
        <dbReference type="ARBA" id="ARBA00022679"/>
    </source>
</evidence>
<dbReference type="SMART" id="SM00388">
    <property type="entry name" value="HisKA"/>
    <property type="match status" value="1"/>
</dbReference>
<dbReference type="Gene3D" id="1.10.287.130">
    <property type="match status" value="1"/>
</dbReference>
<dbReference type="Pfam" id="PF08448">
    <property type="entry name" value="PAS_4"/>
    <property type="match status" value="1"/>
</dbReference>
<evidence type="ECO:0000259" key="10">
    <source>
        <dbReference type="PROSITE" id="PS50112"/>
    </source>
</evidence>
<dbReference type="PRINTS" id="PR00344">
    <property type="entry name" value="BCTRLSENSOR"/>
</dbReference>
<evidence type="ECO:0000256" key="5">
    <source>
        <dbReference type="ARBA" id="ARBA00022741"/>
    </source>
</evidence>
<keyword evidence="4" id="KW-0808">Transferase</keyword>
<dbReference type="InterPro" id="IPR000014">
    <property type="entry name" value="PAS"/>
</dbReference>
<keyword evidence="12" id="KW-1185">Reference proteome</keyword>
<dbReference type="OrthoDB" id="1931120at2"/>
<dbReference type="InterPro" id="IPR035965">
    <property type="entry name" value="PAS-like_dom_sf"/>
</dbReference>
<dbReference type="SUPFAM" id="SSF55874">
    <property type="entry name" value="ATPase domain of HSP90 chaperone/DNA topoisomerase II/histidine kinase"/>
    <property type="match status" value="1"/>
</dbReference>
<dbReference type="InterPro" id="IPR005467">
    <property type="entry name" value="His_kinase_dom"/>
</dbReference>
<dbReference type="PROSITE" id="PS50112">
    <property type="entry name" value="PAS"/>
    <property type="match status" value="1"/>
</dbReference>
<dbReference type="EC" id="2.7.13.3" evidence="2"/>
<evidence type="ECO:0000313" key="12">
    <source>
        <dbReference type="Proteomes" id="UP000482487"/>
    </source>
</evidence>
<organism evidence="11 12">
    <name type="scientific">Solidesulfovibrio aerotolerans</name>
    <dbReference type="NCBI Taxonomy" id="295255"/>
    <lineage>
        <taxon>Bacteria</taxon>
        <taxon>Pseudomonadati</taxon>
        <taxon>Thermodesulfobacteriota</taxon>
        <taxon>Desulfovibrionia</taxon>
        <taxon>Desulfovibrionales</taxon>
        <taxon>Desulfovibrionaceae</taxon>
        <taxon>Solidesulfovibrio</taxon>
    </lineage>
</organism>
<comment type="catalytic activity">
    <reaction evidence="1">
        <text>ATP + protein L-histidine = ADP + protein N-phospho-L-histidine.</text>
        <dbReference type="EC" id="2.7.13.3"/>
    </reaction>
</comment>
<dbReference type="PANTHER" id="PTHR43065">
    <property type="entry name" value="SENSOR HISTIDINE KINASE"/>
    <property type="match status" value="1"/>
</dbReference>
<dbReference type="InterPro" id="IPR036890">
    <property type="entry name" value="HATPase_C_sf"/>
</dbReference>
<sequence length="521" mass="55515">MTQHRGETPQTYCELDAGDREYVVGVVGTGPGFDTILKIVAGEEFREFLPPMRLAGVVDLAFDDPRRAGALLAGVSAYPDTSALFAAHPDINLVVDLRGGGTARAMAAELPQGASLLDSTATFFLCALSNAVSAGAHCRRRLDHQKLLLETILDEVQEDIVLLSAAGLVEDLNRNILNRLGKSKDELVGRHCEVLRSGPDDPPLCDPNDVACPFRVSLATGKKAERLHTAVSADGRLRYYRTYTYPVAGLAGHIAHVAVFRRDITDRTLGEINARQAERIETMGRLSSYLAHELRNPMFAASGFARRLANMTELPEAARERATIVVEELTRMEAMLKQFLEFARPVGKVSSEADADANRAVGDAVLAVRPEAEGRGVGIAVALVSGVAAVAFDPALLKQCLINLLRNAVEAMPDGGLVTVTSGRDADRVRVRVADSGRRMSSENLENMFSPFYKAEHCEYGLGLAMVKKVVDDFGGAVEASGQPGGGCAITLHLPPALAGPAFADAAPVNPDAGHSPGDGS</sequence>
<dbReference type="CDD" id="cd00082">
    <property type="entry name" value="HisKA"/>
    <property type="match status" value="1"/>
</dbReference>
<keyword evidence="7" id="KW-0067">ATP-binding</keyword>
<dbReference type="RefSeq" id="WP_160958045.1">
    <property type="nucleotide sequence ID" value="NZ_WVUD01000001.1"/>
</dbReference>
<dbReference type="Gene3D" id="3.30.450.20">
    <property type="entry name" value="PAS domain"/>
    <property type="match status" value="1"/>
</dbReference>
<dbReference type="InterPro" id="IPR013656">
    <property type="entry name" value="PAS_4"/>
</dbReference>
<dbReference type="GO" id="GO:0005524">
    <property type="term" value="F:ATP binding"/>
    <property type="evidence" value="ECO:0007669"/>
    <property type="project" value="UniProtKB-KW"/>
</dbReference>
<dbReference type="CDD" id="cd00130">
    <property type="entry name" value="PAS"/>
    <property type="match status" value="1"/>
</dbReference>
<keyword evidence="6" id="KW-0418">Kinase</keyword>
<dbReference type="InterPro" id="IPR036097">
    <property type="entry name" value="HisK_dim/P_sf"/>
</dbReference>
<keyword evidence="3" id="KW-0597">Phosphoprotein</keyword>
<dbReference type="AlphaFoldDB" id="A0A7C9ILG4"/>
<evidence type="ECO:0000256" key="6">
    <source>
        <dbReference type="ARBA" id="ARBA00022777"/>
    </source>
</evidence>
<dbReference type="SUPFAM" id="SSF55785">
    <property type="entry name" value="PYP-like sensor domain (PAS domain)"/>
    <property type="match status" value="1"/>
</dbReference>
<evidence type="ECO:0000256" key="3">
    <source>
        <dbReference type="ARBA" id="ARBA00022553"/>
    </source>
</evidence>
<evidence type="ECO:0000256" key="7">
    <source>
        <dbReference type="ARBA" id="ARBA00022840"/>
    </source>
</evidence>
<dbReference type="Pfam" id="PF02518">
    <property type="entry name" value="HATPase_c"/>
    <property type="match status" value="1"/>
</dbReference>
<comment type="caution">
    <text evidence="11">The sequence shown here is derived from an EMBL/GenBank/DDBJ whole genome shotgun (WGS) entry which is preliminary data.</text>
</comment>
<keyword evidence="5" id="KW-0547">Nucleotide-binding</keyword>
<dbReference type="SMART" id="SM00387">
    <property type="entry name" value="HATPase_c"/>
    <property type="match status" value="1"/>
</dbReference>
<dbReference type="Pfam" id="PF00512">
    <property type="entry name" value="HisKA"/>
    <property type="match status" value="1"/>
</dbReference>
<dbReference type="PROSITE" id="PS50109">
    <property type="entry name" value="HIS_KIN"/>
    <property type="match status" value="1"/>
</dbReference>
<dbReference type="SUPFAM" id="SSF47384">
    <property type="entry name" value="Homodimeric domain of signal transducing histidine kinase"/>
    <property type="match status" value="1"/>
</dbReference>
<dbReference type="EMBL" id="WVUD01000001">
    <property type="protein sequence ID" value="MYL81799.1"/>
    <property type="molecule type" value="Genomic_DNA"/>
</dbReference>
<evidence type="ECO:0000256" key="8">
    <source>
        <dbReference type="ARBA" id="ARBA00023012"/>
    </source>
</evidence>
<dbReference type="InterPro" id="IPR003594">
    <property type="entry name" value="HATPase_dom"/>
</dbReference>
<evidence type="ECO:0000259" key="9">
    <source>
        <dbReference type="PROSITE" id="PS50109"/>
    </source>
</evidence>
<protein>
    <recommendedName>
        <fullName evidence="2">histidine kinase</fullName>
        <ecNumber evidence="2">2.7.13.3</ecNumber>
    </recommendedName>
</protein>
<reference evidence="11 12" key="1">
    <citation type="submission" date="2020-01" db="EMBL/GenBank/DDBJ databases">
        <title>Genome sequence of Desulfovibrio aerotolerans DSM 16695(T).</title>
        <authorList>
            <person name="Karnachuk O."/>
            <person name="Avakyan M."/>
            <person name="Mardanov A."/>
            <person name="Kadnikov V."/>
            <person name="Ravin N."/>
        </authorList>
    </citation>
    <scope>NUCLEOTIDE SEQUENCE [LARGE SCALE GENOMIC DNA]</scope>
    <source>
        <strain evidence="11 12">DSM 16695</strain>
    </source>
</reference>
<evidence type="ECO:0000313" key="11">
    <source>
        <dbReference type="EMBL" id="MYL81799.1"/>
    </source>
</evidence>
<dbReference type="InterPro" id="IPR004358">
    <property type="entry name" value="Sig_transdc_His_kin-like_C"/>
</dbReference>
<dbReference type="Proteomes" id="UP000482487">
    <property type="component" value="Unassembled WGS sequence"/>
</dbReference>
<name>A0A7C9ILG4_9BACT</name>
<feature type="domain" description="Histidine kinase" evidence="9">
    <location>
        <begin position="289"/>
        <end position="498"/>
    </location>
</feature>
<keyword evidence="8" id="KW-0902">Two-component regulatory system</keyword>
<gene>
    <name evidence="11" type="ORF">GTA51_01420</name>
</gene>
<accession>A0A7C9ILG4</accession>
<feature type="domain" description="PAS" evidence="10">
    <location>
        <begin position="145"/>
        <end position="201"/>
    </location>
</feature>
<evidence type="ECO:0000256" key="2">
    <source>
        <dbReference type="ARBA" id="ARBA00012438"/>
    </source>
</evidence>
<dbReference type="GO" id="GO:0000155">
    <property type="term" value="F:phosphorelay sensor kinase activity"/>
    <property type="evidence" value="ECO:0007669"/>
    <property type="project" value="InterPro"/>
</dbReference>
<dbReference type="PANTHER" id="PTHR43065:SF10">
    <property type="entry name" value="PEROXIDE STRESS-ACTIVATED HISTIDINE KINASE MAK3"/>
    <property type="match status" value="1"/>
</dbReference>